<dbReference type="AlphaFoldDB" id="D6WVZ9"/>
<dbReference type="InParanoid" id="D6WVZ9"/>
<protein>
    <submittedName>
        <fullName evidence="1">Uncharacterized protein</fullName>
    </submittedName>
</protein>
<gene>
    <name evidence="1" type="primary">GLEAN_06304</name>
    <name evidence="1" type="ORF">TcasGA2_TC006304</name>
</gene>
<sequence length="120" mass="14496">MWWTKLVADRIRGLRHCGPNDSVSTRVLTSRKYYKKTRDYRAKSGHVAWIKVWQKYHRQEEPAMRKIRRDNESLSVSLMNYRIRRCSRSCLRESGNQVFLRILQFYNKAILTFQNIAIED</sequence>
<reference evidence="1 2" key="1">
    <citation type="journal article" date="2008" name="Nature">
        <title>The genome of the model beetle and pest Tribolium castaneum.</title>
        <authorList>
            <consortium name="Tribolium Genome Sequencing Consortium"/>
            <person name="Richards S."/>
            <person name="Gibbs R.A."/>
            <person name="Weinstock G.M."/>
            <person name="Brown S.J."/>
            <person name="Denell R."/>
            <person name="Beeman R.W."/>
            <person name="Gibbs R."/>
            <person name="Beeman R.W."/>
            <person name="Brown S.J."/>
            <person name="Bucher G."/>
            <person name="Friedrich M."/>
            <person name="Grimmelikhuijzen C.J."/>
            <person name="Klingler M."/>
            <person name="Lorenzen M."/>
            <person name="Richards S."/>
            <person name="Roth S."/>
            <person name="Schroder R."/>
            <person name="Tautz D."/>
            <person name="Zdobnov E.M."/>
            <person name="Muzny D."/>
            <person name="Gibbs R.A."/>
            <person name="Weinstock G.M."/>
            <person name="Attaway T."/>
            <person name="Bell S."/>
            <person name="Buhay C.J."/>
            <person name="Chandrabose M.N."/>
            <person name="Chavez D."/>
            <person name="Clerk-Blankenburg K.P."/>
            <person name="Cree A."/>
            <person name="Dao M."/>
            <person name="Davis C."/>
            <person name="Chacko J."/>
            <person name="Dinh H."/>
            <person name="Dugan-Rocha S."/>
            <person name="Fowler G."/>
            <person name="Garner T.T."/>
            <person name="Garnes J."/>
            <person name="Gnirke A."/>
            <person name="Hawes A."/>
            <person name="Hernandez J."/>
            <person name="Hines S."/>
            <person name="Holder M."/>
            <person name="Hume J."/>
            <person name="Jhangiani S.N."/>
            <person name="Joshi V."/>
            <person name="Khan Z.M."/>
            <person name="Jackson L."/>
            <person name="Kovar C."/>
            <person name="Kowis A."/>
            <person name="Lee S."/>
            <person name="Lewis L.R."/>
            <person name="Margolis J."/>
            <person name="Morgan M."/>
            <person name="Nazareth L.V."/>
            <person name="Nguyen N."/>
            <person name="Okwuonu G."/>
            <person name="Parker D."/>
            <person name="Richards S."/>
            <person name="Ruiz S.J."/>
            <person name="Santibanez J."/>
            <person name="Savard J."/>
            <person name="Scherer S.E."/>
            <person name="Schneider B."/>
            <person name="Sodergren E."/>
            <person name="Tautz D."/>
            <person name="Vattahil S."/>
            <person name="Villasana D."/>
            <person name="White C.S."/>
            <person name="Wright R."/>
            <person name="Park Y."/>
            <person name="Beeman R.W."/>
            <person name="Lord J."/>
            <person name="Oppert B."/>
            <person name="Lorenzen M."/>
            <person name="Brown S."/>
            <person name="Wang L."/>
            <person name="Savard J."/>
            <person name="Tautz D."/>
            <person name="Richards S."/>
            <person name="Weinstock G."/>
            <person name="Gibbs R.A."/>
            <person name="Liu Y."/>
            <person name="Worley K."/>
            <person name="Weinstock G."/>
            <person name="Elsik C.G."/>
            <person name="Reese J.T."/>
            <person name="Elhaik E."/>
            <person name="Landan G."/>
            <person name="Graur D."/>
            <person name="Arensburger P."/>
            <person name="Atkinson P."/>
            <person name="Beeman R.W."/>
            <person name="Beidler J."/>
            <person name="Brown S.J."/>
            <person name="Demuth J.P."/>
            <person name="Drury D.W."/>
            <person name="Du Y.Z."/>
            <person name="Fujiwara H."/>
            <person name="Lorenzen M."/>
            <person name="Maselli V."/>
            <person name="Osanai M."/>
            <person name="Park Y."/>
            <person name="Robertson H.M."/>
            <person name="Tu Z."/>
            <person name="Wang J.J."/>
            <person name="Wang S."/>
            <person name="Richards S."/>
            <person name="Song H."/>
            <person name="Zhang L."/>
            <person name="Sodergren E."/>
            <person name="Werner D."/>
            <person name="Stanke M."/>
            <person name="Morgenstern B."/>
            <person name="Solovyev V."/>
            <person name="Kosarev P."/>
            <person name="Brown G."/>
            <person name="Chen H.C."/>
            <person name="Ermolaeva O."/>
            <person name="Hlavina W."/>
            <person name="Kapustin Y."/>
            <person name="Kiryutin B."/>
            <person name="Kitts P."/>
            <person name="Maglott D."/>
            <person name="Pruitt K."/>
            <person name="Sapojnikov V."/>
            <person name="Souvorov A."/>
            <person name="Mackey A.J."/>
            <person name="Waterhouse R.M."/>
            <person name="Wyder S."/>
            <person name="Zdobnov E.M."/>
            <person name="Zdobnov E.M."/>
            <person name="Wyder S."/>
            <person name="Kriventseva E.V."/>
            <person name="Kadowaki T."/>
            <person name="Bork P."/>
            <person name="Aranda M."/>
            <person name="Bao R."/>
            <person name="Beermann A."/>
            <person name="Berns N."/>
            <person name="Bolognesi R."/>
            <person name="Bonneton F."/>
            <person name="Bopp D."/>
            <person name="Brown S.J."/>
            <person name="Bucher G."/>
            <person name="Butts T."/>
            <person name="Chaumot A."/>
            <person name="Denell R.E."/>
            <person name="Ferrier D.E."/>
            <person name="Friedrich M."/>
            <person name="Gordon C.M."/>
            <person name="Jindra M."/>
            <person name="Klingler M."/>
            <person name="Lan Q."/>
            <person name="Lattorff H.M."/>
            <person name="Laudet V."/>
            <person name="von Levetsow C."/>
            <person name="Liu Z."/>
            <person name="Lutz R."/>
            <person name="Lynch J.A."/>
            <person name="da Fonseca R.N."/>
            <person name="Posnien N."/>
            <person name="Reuter R."/>
            <person name="Roth S."/>
            <person name="Savard J."/>
            <person name="Schinko J.B."/>
            <person name="Schmitt C."/>
            <person name="Schoppmeier M."/>
            <person name="Schroder R."/>
            <person name="Shippy T.D."/>
            <person name="Simonnet F."/>
            <person name="Marques-Souza H."/>
            <person name="Tautz D."/>
            <person name="Tomoyasu Y."/>
            <person name="Trauner J."/>
            <person name="Van der Zee M."/>
            <person name="Vervoort M."/>
            <person name="Wittkopp N."/>
            <person name="Wimmer E.A."/>
            <person name="Yang X."/>
            <person name="Jones A.K."/>
            <person name="Sattelle D.B."/>
            <person name="Ebert P.R."/>
            <person name="Nelson D."/>
            <person name="Scott J.G."/>
            <person name="Beeman R.W."/>
            <person name="Muthukrishnan S."/>
            <person name="Kramer K.J."/>
            <person name="Arakane Y."/>
            <person name="Beeman R.W."/>
            <person name="Zhu Q."/>
            <person name="Hogenkamp D."/>
            <person name="Dixit R."/>
            <person name="Oppert B."/>
            <person name="Jiang H."/>
            <person name="Zou Z."/>
            <person name="Marshall J."/>
            <person name="Elpidina E."/>
            <person name="Vinokurov K."/>
            <person name="Oppert C."/>
            <person name="Zou Z."/>
            <person name="Evans J."/>
            <person name="Lu Z."/>
            <person name="Zhao P."/>
            <person name="Sumathipala N."/>
            <person name="Altincicek B."/>
            <person name="Vilcinskas A."/>
            <person name="Williams M."/>
            <person name="Hultmark D."/>
            <person name="Hetru C."/>
            <person name="Jiang H."/>
            <person name="Grimmelikhuijzen C.J."/>
            <person name="Hauser F."/>
            <person name="Cazzamali G."/>
            <person name="Williamson M."/>
            <person name="Park Y."/>
            <person name="Li B."/>
            <person name="Tanaka Y."/>
            <person name="Predel R."/>
            <person name="Neupert S."/>
            <person name="Schachtner J."/>
            <person name="Verleyen P."/>
            <person name="Raible F."/>
            <person name="Bork P."/>
            <person name="Friedrich M."/>
            <person name="Walden K.K."/>
            <person name="Robertson H.M."/>
            <person name="Angeli S."/>
            <person name="Foret S."/>
            <person name="Bucher G."/>
            <person name="Schuetz S."/>
            <person name="Maleszka R."/>
            <person name="Wimmer E.A."/>
            <person name="Beeman R.W."/>
            <person name="Lorenzen M."/>
            <person name="Tomoyasu Y."/>
            <person name="Miller S.C."/>
            <person name="Grossmann D."/>
            <person name="Bucher G."/>
        </authorList>
    </citation>
    <scope>NUCLEOTIDE SEQUENCE [LARGE SCALE GENOMIC DNA]</scope>
    <source>
        <strain evidence="1 2">Georgia GA2</strain>
    </source>
</reference>
<dbReference type="HOGENOM" id="CLU_2052624_0_0_1"/>
<proteinExistence type="predicted"/>
<keyword evidence="2" id="KW-1185">Reference proteome</keyword>
<reference evidence="1 2" key="2">
    <citation type="journal article" date="2010" name="Nucleic Acids Res.">
        <title>BeetleBase in 2010: revisions to provide comprehensive genomic information for Tribolium castaneum.</title>
        <authorList>
            <person name="Kim H.S."/>
            <person name="Murphy T."/>
            <person name="Xia J."/>
            <person name="Caragea D."/>
            <person name="Park Y."/>
            <person name="Beeman R.W."/>
            <person name="Lorenzen M.D."/>
            <person name="Butcher S."/>
            <person name="Manak J.R."/>
            <person name="Brown S.J."/>
        </authorList>
    </citation>
    <scope>GENOME REANNOTATION</scope>
    <source>
        <strain evidence="1 2">Georgia GA2</strain>
    </source>
</reference>
<evidence type="ECO:0000313" key="2">
    <source>
        <dbReference type="Proteomes" id="UP000007266"/>
    </source>
</evidence>
<organism evidence="1 2">
    <name type="scientific">Tribolium castaneum</name>
    <name type="common">Red flour beetle</name>
    <dbReference type="NCBI Taxonomy" id="7070"/>
    <lineage>
        <taxon>Eukaryota</taxon>
        <taxon>Metazoa</taxon>
        <taxon>Ecdysozoa</taxon>
        <taxon>Arthropoda</taxon>
        <taxon>Hexapoda</taxon>
        <taxon>Insecta</taxon>
        <taxon>Pterygota</taxon>
        <taxon>Neoptera</taxon>
        <taxon>Endopterygota</taxon>
        <taxon>Coleoptera</taxon>
        <taxon>Polyphaga</taxon>
        <taxon>Cucujiformia</taxon>
        <taxon>Tenebrionidae</taxon>
        <taxon>Tenebrionidae incertae sedis</taxon>
        <taxon>Tribolium</taxon>
    </lineage>
</organism>
<evidence type="ECO:0000313" key="1">
    <source>
        <dbReference type="EMBL" id="EFA08641.1"/>
    </source>
</evidence>
<dbReference type="EMBL" id="KQ971359">
    <property type="protein sequence ID" value="EFA08641.1"/>
    <property type="molecule type" value="Genomic_DNA"/>
</dbReference>
<dbReference type="Proteomes" id="UP000007266">
    <property type="component" value="Linkage group 8"/>
</dbReference>
<accession>D6WVZ9</accession>
<name>D6WVZ9_TRICA</name>